<proteinExistence type="predicted"/>
<evidence type="ECO:0000313" key="3">
    <source>
        <dbReference type="Proteomes" id="UP001202117"/>
    </source>
</evidence>
<protein>
    <recommendedName>
        <fullName evidence="4">Transposase</fullName>
    </recommendedName>
</protein>
<feature type="compositionally biased region" description="Basic and acidic residues" evidence="1">
    <location>
        <begin position="13"/>
        <end position="31"/>
    </location>
</feature>
<feature type="region of interest" description="Disordered" evidence="1">
    <location>
        <begin position="1"/>
        <end position="31"/>
    </location>
</feature>
<dbReference type="EMBL" id="JAKVPY010000057">
    <property type="protein sequence ID" value="MCH4565579.1"/>
    <property type="molecule type" value="Genomic_DNA"/>
</dbReference>
<sequence length="81" mass="9391">MLQERTGQWPQRWKQEGRQEGREEGRQEALKEAEARIQEARLEAKRETACNLIETTNLDNVTIANATGLSEDEVRELRSTH</sequence>
<name>A0ABS9S0H6_9GAMM</name>
<evidence type="ECO:0000313" key="2">
    <source>
        <dbReference type="EMBL" id="MCH4565579.1"/>
    </source>
</evidence>
<gene>
    <name evidence="2" type="ORF">MKP05_21020</name>
</gene>
<organism evidence="2 3">
    <name type="scientific">Halomonas flagellata</name>
    <dbReference type="NCBI Taxonomy" id="2920385"/>
    <lineage>
        <taxon>Bacteria</taxon>
        <taxon>Pseudomonadati</taxon>
        <taxon>Pseudomonadota</taxon>
        <taxon>Gammaproteobacteria</taxon>
        <taxon>Oceanospirillales</taxon>
        <taxon>Halomonadaceae</taxon>
        <taxon>Halomonas</taxon>
    </lineage>
</organism>
<comment type="caution">
    <text evidence="2">The sequence shown here is derived from an EMBL/GenBank/DDBJ whole genome shotgun (WGS) entry which is preliminary data.</text>
</comment>
<evidence type="ECO:0000256" key="1">
    <source>
        <dbReference type="SAM" id="MobiDB-lite"/>
    </source>
</evidence>
<evidence type="ECO:0008006" key="4">
    <source>
        <dbReference type="Google" id="ProtNLM"/>
    </source>
</evidence>
<dbReference type="Proteomes" id="UP001202117">
    <property type="component" value="Unassembled WGS sequence"/>
</dbReference>
<keyword evidence="3" id="KW-1185">Reference proteome</keyword>
<accession>A0ABS9S0H6</accession>
<reference evidence="2 3" key="1">
    <citation type="submission" date="2022-02" db="EMBL/GenBank/DDBJ databases">
        <title>Halomonas fukangensis sp. nov., a halophilic bacterium isolated from a bulk soil of Kalidium foliatum at Fukang.</title>
        <authorList>
            <person name="Huang Y."/>
        </authorList>
    </citation>
    <scope>NUCLEOTIDE SEQUENCE [LARGE SCALE GENOMIC DNA]</scope>
    <source>
        <strain evidence="2 3">EGI 63088</strain>
    </source>
</reference>
<dbReference type="RefSeq" id="WP_240570104.1">
    <property type="nucleotide sequence ID" value="NZ_JAKVPY010000057.1"/>
</dbReference>